<dbReference type="STRING" id="3469.A0A4Y7I3X3"/>
<proteinExistence type="predicted"/>
<name>A0A4Y7I3X3_PAPSO</name>
<feature type="domain" description="Amidase" evidence="2">
    <location>
        <begin position="50"/>
        <end position="98"/>
    </location>
</feature>
<evidence type="ECO:0000313" key="3">
    <source>
        <dbReference type="EMBL" id="RZC43573.1"/>
    </source>
</evidence>
<organism evidence="3 4">
    <name type="scientific">Papaver somniferum</name>
    <name type="common">Opium poppy</name>
    <dbReference type="NCBI Taxonomy" id="3469"/>
    <lineage>
        <taxon>Eukaryota</taxon>
        <taxon>Viridiplantae</taxon>
        <taxon>Streptophyta</taxon>
        <taxon>Embryophyta</taxon>
        <taxon>Tracheophyta</taxon>
        <taxon>Spermatophyta</taxon>
        <taxon>Magnoliopsida</taxon>
        <taxon>Ranunculales</taxon>
        <taxon>Papaveraceae</taxon>
        <taxon>Papaveroideae</taxon>
        <taxon>Papaver</taxon>
    </lineage>
</organism>
<keyword evidence="4" id="KW-1185">Reference proteome</keyword>
<dbReference type="InterPro" id="IPR023631">
    <property type="entry name" value="Amidase_dom"/>
</dbReference>
<dbReference type="PANTHER" id="PTHR11895">
    <property type="entry name" value="TRANSAMIDASE"/>
    <property type="match status" value="1"/>
</dbReference>
<accession>A0A4Y7I3X3</accession>
<protein>
    <recommendedName>
        <fullName evidence="2">Amidase domain-containing protein</fullName>
    </recommendedName>
</protein>
<dbReference type="Gramene" id="RZC43573">
    <property type="protein sequence ID" value="RZC43573"/>
    <property type="gene ID" value="C5167_036522"/>
</dbReference>
<dbReference type="InterPro" id="IPR036928">
    <property type="entry name" value="AS_sf"/>
</dbReference>
<dbReference type="AlphaFoldDB" id="A0A4Y7I3X3"/>
<dbReference type="GO" id="GO:0016020">
    <property type="term" value="C:membrane"/>
    <property type="evidence" value="ECO:0007669"/>
    <property type="project" value="TreeGrafter"/>
</dbReference>
<dbReference type="GO" id="GO:0047412">
    <property type="term" value="F:N-(long-chain-acyl)ethanolamine deacylase activity"/>
    <property type="evidence" value="ECO:0007669"/>
    <property type="project" value="TreeGrafter"/>
</dbReference>
<dbReference type="Proteomes" id="UP000316621">
    <property type="component" value="Chromosome 1"/>
</dbReference>
<sequence length="131" mass="14469">MGNPMTILDGIFVEIKDDIDCSPYPSVRPVKIKKLWCDSHWESKYARMDLGTTGNNPNYGTARNPQSLDRYTGGSSSGPAAIVASGLCSAALGTDGGGWTSVSYLEKEEVRVLLRKDPKFWTYRPFTEQMV</sequence>
<dbReference type="Gene3D" id="3.90.1300.10">
    <property type="entry name" value="Amidase signature (AS) domain"/>
    <property type="match status" value="1"/>
</dbReference>
<feature type="region of interest" description="Disordered" evidence="1">
    <location>
        <begin position="52"/>
        <end position="73"/>
    </location>
</feature>
<dbReference type="SUPFAM" id="SSF75304">
    <property type="entry name" value="Amidase signature (AS) enzymes"/>
    <property type="match status" value="1"/>
</dbReference>
<dbReference type="Pfam" id="PF01425">
    <property type="entry name" value="Amidase"/>
    <property type="match status" value="1"/>
</dbReference>
<dbReference type="PANTHER" id="PTHR11895:SF156">
    <property type="entry name" value="FATTY ACID AMIDE HYDROLASE"/>
    <property type="match status" value="1"/>
</dbReference>
<gene>
    <name evidence="3" type="ORF">C5167_036522</name>
</gene>
<evidence type="ECO:0000313" key="4">
    <source>
        <dbReference type="Proteomes" id="UP000316621"/>
    </source>
</evidence>
<evidence type="ECO:0000256" key="1">
    <source>
        <dbReference type="SAM" id="MobiDB-lite"/>
    </source>
</evidence>
<dbReference type="EMBL" id="CM010715">
    <property type="protein sequence ID" value="RZC43573.1"/>
    <property type="molecule type" value="Genomic_DNA"/>
</dbReference>
<evidence type="ECO:0000259" key="2">
    <source>
        <dbReference type="Pfam" id="PF01425"/>
    </source>
</evidence>
<dbReference type="GO" id="GO:0070291">
    <property type="term" value="P:N-acylethanolamine metabolic process"/>
    <property type="evidence" value="ECO:0007669"/>
    <property type="project" value="TreeGrafter"/>
</dbReference>
<reference evidence="3 4" key="1">
    <citation type="journal article" date="2018" name="Science">
        <title>The opium poppy genome and morphinan production.</title>
        <authorList>
            <person name="Guo L."/>
            <person name="Winzer T."/>
            <person name="Yang X."/>
            <person name="Li Y."/>
            <person name="Ning Z."/>
            <person name="He Z."/>
            <person name="Teodor R."/>
            <person name="Lu Y."/>
            <person name="Bowser T.A."/>
            <person name="Graham I.A."/>
            <person name="Ye K."/>
        </authorList>
    </citation>
    <scope>NUCLEOTIDE SEQUENCE [LARGE SCALE GENOMIC DNA]</scope>
    <source>
        <strain evidence="4">cv. HN1</strain>
        <tissue evidence="3">Leaves</tissue>
    </source>
</reference>
<dbReference type="InterPro" id="IPR000120">
    <property type="entry name" value="Amidase"/>
</dbReference>